<name>A0A9X3EZI1_9BACT</name>
<evidence type="ECO:0000256" key="1">
    <source>
        <dbReference type="SAM" id="MobiDB-lite"/>
    </source>
</evidence>
<accession>A0A9X3EZI1</accession>
<dbReference type="NCBIfam" id="TIGR01635">
    <property type="entry name" value="tail_comp_S"/>
    <property type="match status" value="1"/>
</dbReference>
<dbReference type="Proteomes" id="UP001150924">
    <property type="component" value="Unassembled WGS sequence"/>
</dbReference>
<dbReference type="AlphaFoldDB" id="A0A9X3EZI1"/>
<dbReference type="InterPro" id="IPR006522">
    <property type="entry name" value="Phage_virion_morphogenesis"/>
</dbReference>
<dbReference type="RefSeq" id="WP_267765523.1">
    <property type="nucleotide sequence ID" value="NZ_JAPNKE010000001.1"/>
</dbReference>
<proteinExistence type="predicted"/>
<dbReference type="Pfam" id="PF05069">
    <property type="entry name" value="Phage_tail_S"/>
    <property type="match status" value="1"/>
</dbReference>
<protein>
    <submittedName>
        <fullName evidence="3">Phage virion morphogenesis protein</fullName>
    </submittedName>
</protein>
<comment type="caution">
    <text evidence="3">The sequence shown here is derived from an EMBL/GenBank/DDBJ whole genome shotgun (WGS) entry which is preliminary data.</text>
</comment>
<dbReference type="EMBL" id="JAPNKE010000002">
    <property type="protein sequence ID" value="MCY1008523.1"/>
    <property type="molecule type" value="Genomic_DNA"/>
</dbReference>
<feature type="region of interest" description="Disordered" evidence="1">
    <location>
        <begin position="58"/>
        <end position="79"/>
    </location>
</feature>
<evidence type="ECO:0000313" key="3">
    <source>
        <dbReference type="EMBL" id="MCY1008523.1"/>
    </source>
</evidence>
<gene>
    <name evidence="2" type="ORF">OV079_00125</name>
    <name evidence="3" type="ORF">OV079_23780</name>
</gene>
<evidence type="ECO:0000313" key="2">
    <source>
        <dbReference type="EMBL" id="MCY1003998.1"/>
    </source>
</evidence>
<keyword evidence="4" id="KW-1185">Reference proteome</keyword>
<organism evidence="3 4">
    <name type="scientific">Nannocystis pusilla</name>
    <dbReference type="NCBI Taxonomy" id="889268"/>
    <lineage>
        <taxon>Bacteria</taxon>
        <taxon>Pseudomonadati</taxon>
        <taxon>Myxococcota</taxon>
        <taxon>Polyangia</taxon>
        <taxon>Nannocystales</taxon>
        <taxon>Nannocystaceae</taxon>
        <taxon>Nannocystis</taxon>
    </lineage>
</organism>
<sequence>MTTGAGELSFNVSDIVGHDRLGRRHAGRRRRMQDLFGRLPDAQTKLLFEAVGSELESQTRRRLSDEKEAPDGSEWHEWSTAYAASRPPKGGLLELDGDLIDSIEYSAATEEVVVGSGIVYARRHQLGDEDAGIPARPYIGLSKANVADVLALVFDFLEEEMFR</sequence>
<evidence type="ECO:0000313" key="4">
    <source>
        <dbReference type="Proteomes" id="UP001150924"/>
    </source>
</evidence>
<reference evidence="3" key="1">
    <citation type="submission" date="2022-11" db="EMBL/GenBank/DDBJ databases">
        <title>Minimal conservation of predation-associated metabolite biosynthetic gene clusters underscores biosynthetic potential of Myxococcota including descriptions for ten novel species: Archangium lansinium sp. nov., Myxococcus landrumus sp. nov., Nannocystis bai.</title>
        <authorList>
            <person name="Ahearne A."/>
            <person name="Stevens C."/>
            <person name="Phillips K."/>
        </authorList>
    </citation>
    <scope>NUCLEOTIDE SEQUENCE</scope>
    <source>
        <strain evidence="3">Na p29</strain>
    </source>
</reference>
<dbReference type="EMBL" id="JAPNKE010000001">
    <property type="protein sequence ID" value="MCY1003998.1"/>
    <property type="molecule type" value="Genomic_DNA"/>
</dbReference>
<feature type="compositionally biased region" description="Basic and acidic residues" evidence="1">
    <location>
        <begin position="58"/>
        <end position="77"/>
    </location>
</feature>